<dbReference type="EMBL" id="ASGP02000003">
    <property type="protein sequence ID" value="KAH9517860.1"/>
    <property type="molecule type" value="Genomic_DNA"/>
</dbReference>
<dbReference type="AlphaFoldDB" id="A0A922I2I3"/>
<reference evidence="3" key="2">
    <citation type="journal article" date="2022" name="Res Sq">
        <title>Comparative Genomics Reveals Insights into the Divergent Evolution of Astigmatic Mites and Household Pest Adaptations.</title>
        <authorList>
            <person name="Xiong Q."/>
            <person name="Wan A.T.-Y."/>
            <person name="Liu X.-Y."/>
            <person name="Fung C.S.-H."/>
            <person name="Xiao X."/>
            <person name="Malainual N."/>
            <person name="Hou J."/>
            <person name="Wang L."/>
            <person name="Wang M."/>
            <person name="Yang K."/>
            <person name="Cui Y."/>
            <person name="Leung E."/>
            <person name="Nong W."/>
            <person name="Shin S.-K."/>
            <person name="Au S."/>
            <person name="Jeong K.Y."/>
            <person name="Chew F.T."/>
            <person name="Hui J."/>
            <person name="Leung T.F."/>
            <person name="Tungtrongchitr A."/>
            <person name="Zhong N."/>
            <person name="Liu Z."/>
            <person name="Tsui S."/>
        </authorList>
    </citation>
    <scope>NUCLEOTIDE SEQUENCE</scope>
    <source>
        <strain evidence="3">Derf</strain>
        <tissue evidence="3">Whole organism</tissue>
    </source>
</reference>
<dbReference type="PANTHER" id="PTHR16284:SF13">
    <property type="entry name" value="PROTEIN CDV3 HOMOLOG"/>
    <property type="match status" value="1"/>
</dbReference>
<proteinExistence type="inferred from homology"/>
<dbReference type="Pfam" id="PF15359">
    <property type="entry name" value="CDV3"/>
    <property type="match status" value="1"/>
</dbReference>
<feature type="region of interest" description="Disordered" evidence="2">
    <location>
        <begin position="222"/>
        <end position="261"/>
    </location>
</feature>
<dbReference type="GO" id="GO:0005737">
    <property type="term" value="C:cytoplasm"/>
    <property type="evidence" value="ECO:0007669"/>
    <property type="project" value="TreeGrafter"/>
</dbReference>
<dbReference type="PANTHER" id="PTHR16284">
    <property type="entry name" value="PROTEIN CDV3 HOMOLOG"/>
    <property type="match status" value="1"/>
</dbReference>
<evidence type="ECO:0000313" key="3">
    <source>
        <dbReference type="EMBL" id="KAH9517860.1"/>
    </source>
</evidence>
<dbReference type="InterPro" id="IPR026806">
    <property type="entry name" value="CDV3"/>
</dbReference>
<sequence length="261" mass="29273">MSADLDDFFAKKDKNRKKKTKGISSEDFVQKYETKCKENDSKDNTSVQLLSNLEGFVQDDGEWNDFEDENKDYSGLKIQALTIDDDEQQEKEEDIKKEAIDTPWGRKEEDTKDGDNSGDDDDDSDAEKVDNDDDQNESTATPSDETEKPENEKIIADDGGIDLSKLSAALFKSKSNRSIQMNKKSDKQAPRIDDAAEFPDLGATDEAIADAKTFQPVRSGLISSRIVAQPPPPLPRSSSNNDRYESLQTDNKFNALRNKGW</sequence>
<evidence type="ECO:0000256" key="1">
    <source>
        <dbReference type="ARBA" id="ARBA00006062"/>
    </source>
</evidence>
<keyword evidence="4" id="KW-1185">Reference proteome</keyword>
<name>A0A922I2I3_DERFA</name>
<dbReference type="Proteomes" id="UP000790347">
    <property type="component" value="Unassembled WGS sequence"/>
</dbReference>
<reference evidence="3" key="1">
    <citation type="submission" date="2013-05" db="EMBL/GenBank/DDBJ databases">
        <authorList>
            <person name="Yim A.K.Y."/>
            <person name="Chan T.F."/>
            <person name="Ji K.M."/>
            <person name="Liu X.Y."/>
            <person name="Zhou J.W."/>
            <person name="Li R.Q."/>
            <person name="Yang K.Y."/>
            <person name="Li J."/>
            <person name="Li M."/>
            <person name="Law P.T.W."/>
            <person name="Wu Y.L."/>
            <person name="Cai Z.L."/>
            <person name="Qin H."/>
            <person name="Bao Y."/>
            <person name="Leung R.K.K."/>
            <person name="Ng P.K.S."/>
            <person name="Zou J."/>
            <person name="Zhong X.J."/>
            <person name="Ran P.X."/>
            <person name="Zhong N.S."/>
            <person name="Liu Z.G."/>
            <person name="Tsui S.K.W."/>
        </authorList>
    </citation>
    <scope>NUCLEOTIDE SEQUENCE</scope>
    <source>
        <strain evidence="3">Derf</strain>
        <tissue evidence="3">Whole organism</tissue>
    </source>
</reference>
<evidence type="ECO:0000256" key="2">
    <source>
        <dbReference type="SAM" id="MobiDB-lite"/>
    </source>
</evidence>
<feature type="region of interest" description="Disordered" evidence="2">
    <location>
        <begin position="81"/>
        <end position="159"/>
    </location>
</feature>
<evidence type="ECO:0000313" key="4">
    <source>
        <dbReference type="Proteomes" id="UP000790347"/>
    </source>
</evidence>
<feature type="compositionally biased region" description="Basic and acidic residues" evidence="2">
    <location>
        <begin position="145"/>
        <end position="156"/>
    </location>
</feature>
<organism evidence="3 4">
    <name type="scientific">Dermatophagoides farinae</name>
    <name type="common">American house dust mite</name>
    <dbReference type="NCBI Taxonomy" id="6954"/>
    <lineage>
        <taxon>Eukaryota</taxon>
        <taxon>Metazoa</taxon>
        <taxon>Ecdysozoa</taxon>
        <taxon>Arthropoda</taxon>
        <taxon>Chelicerata</taxon>
        <taxon>Arachnida</taxon>
        <taxon>Acari</taxon>
        <taxon>Acariformes</taxon>
        <taxon>Sarcoptiformes</taxon>
        <taxon>Astigmata</taxon>
        <taxon>Psoroptidia</taxon>
        <taxon>Analgoidea</taxon>
        <taxon>Pyroglyphidae</taxon>
        <taxon>Dermatophagoidinae</taxon>
        <taxon>Dermatophagoides</taxon>
    </lineage>
</organism>
<protein>
    <submittedName>
        <fullName evidence="3">Uncharacterized protein</fullName>
    </submittedName>
</protein>
<accession>A0A922I2I3</accession>
<comment type="similarity">
    <text evidence="1">Belongs to the CDV3 family.</text>
</comment>
<feature type="compositionally biased region" description="Acidic residues" evidence="2">
    <location>
        <begin position="83"/>
        <end position="92"/>
    </location>
</feature>
<comment type="caution">
    <text evidence="3">The sequence shown here is derived from an EMBL/GenBank/DDBJ whole genome shotgun (WGS) entry which is preliminary data.</text>
</comment>
<feature type="compositionally biased region" description="Basic and acidic residues" evidence="2">
    <location>
        <begin position="183"/>
        <end position="194"/>
    </location>
</feature>
<feature type="compositionally biased region" description="Acidic residues" evidence="2">
    <location>
        <begin position="116"/>
        <end position="136"/>
    </location>
</feature>
<feature type="region of interest" description="Disordered" evidence="2">
    <location>
        <begin position="172"/>
        <end position="197"/>
    </location>
</feature>
<feature type="compositionally biased region" description="Basic and acidic residues" evidence="2">
    <location>
        <begin position="93"/>
        <end position="115"/>
    </location>
</feature>
<gene>
    <name evidence="3" type="ORF">DERF_008480</name>
</gene>